<evidence type="ECO:0000256" key="7">
    <source>
        <dbReference type="PROSITE-ProRule" id="PRU00782"/>
    </source>
</evidence>
<dbReference type="Pfam" id="PF14186">
    <property type="entry name" value="Aida_C2"/>
    <property type="match status" value="2"/>
</dbReference>
<dbReference type="PROSITE" id="PS50003">
    <property type="entry name" value="PH_DOMAIN"/>
    <property type="match status" value="1"/>
</dbReference>
<feature type="binding site" evidence="7">
    <location>
        <begin position="155"/>
        <end position="162"/>
    </location>
    <ligand>
        <name>ATP</name>
        <dbReference type="ChEBI" id="CHEBI:30616"/>
    </ligand>
</feature>
<comment type="caution">
    <text evidence="12">The sequence shown here is derived from an EMBL/GenBank/DDBJ whole genome shotgun (WGS) entry which is preliminary data.</text>
</comment>
<evidence type="ECO:0000256" key="6">
    <source>
        <dbReference type="PROSITE-ProRule" id="PRU00023"/>
    </source>
</evidence>
<dbReference type="Gene3D" id="1.25.40.20">
    <property type="entry name" value="Ankyrin repeat-containing domain"/>
    <property type="match status" value="3"/>
</dbReference>
<dbReference type="SUPFAM" id="SSF48403">
    <property type="entry name" value="Ankyrin repeat"/>
    <property type="match status" value="1"/>
</dbReference>
<dbReference type="GO" id="GO:0005524">
    <property type="term" value="F:ATP binding"/>
    <property type="evidence" value="ECO:0007669"/>
    <property type="project" value="UniProtKB-UniRule"/>
</dbReference>
<dbReference type="SMART" id="SM00242">
    <property type="entry name" value="MYSc"/>
    <property type="match status" value="1"/>
</dbReference>
<sequence length="1887" mass="216116">MAEKRTVHREGEKMWCPEPRNLWQLGTVVEVVGEKLLVQLPGADAEQQFGTEQVHPYDPTHSMDLTNVAEMDNLHEAPLLDLLRRRYLEDKIYTYTGDILISINPYKNISMLYNISELDSNERLNNQMPHVYSTAHGAYHTMMKDGKCQSILVSGESGAGKTEASKYMMRDLKLICDHVKYLANISEIGRNTSRVHEDKSTVEQCVLQSNPLLEAFGNAKTIRNDNSSRFGKFIKIYYDADGTISGATTSHFLLEKSRIVGSAESERNYHIFYQLCAGLSSTEKDTLKLKPASHFNFLNQGGCFYASDINDKKDFKTLVEAMSTVGIQPDLQRTIFRLVACVLHLGNIEFIENAKNESEIAHPEDVKHLAELMMVTSDELDFALTKRTMSAGARGSVAEISLTAVESAKSRNGLAKDMFSKIFDWLVFQINKSTANVGNNSAIGEGSRFIGILDIFGFESLQVNSFEQLCINYTNEMLQQQFNQHVFVYEQEVYVEEGIDFSRLEFKDNGPCLDLIDKKPLGILPLLDEQGMLGRRASDEIFIQKLHQTHLQKGKVREGSVIYYSKPRFTADEFVIHHYAGEVTYNINGFLEKNDDSLHNDLILLMDSSKCSFLRTLYPLAQANAASGGANPRTPIRKMGNKMTGTMTVGRKFRDQMASLMMELKVTTPSFVRCVKPNNLRFPTGWNAELILNQLIYLGVMETVRIRRSGFPVRRLFRDFCDKYQILTRTVAKDERCQMTDKDHCEIILRSIPRESWQLGHKKVFLRDRQLRILDSKARKIIHEAAILVQKHFRGRVQRRKYLDMREKAIRIQSVFRMLLARRLYQLMRHRITLLNAVTRQFLQRRKYQRLRRATIFVQSHARGNAARKYALYLRVSPAAAIKIQAQVRSHLCRKRFLKQKHAADRVANARKMYRQRAKFLEMRDAANLIASRHKVYAARKKYCDMKKAAVILHAAGRGYIARIKYGKSARMRAIARNRAQIQIARVTRGFLAQRQFQVCRRRIIMIQARVRANRVRTEYLKGRKATINSQAMIRRLLVRRKFLREKKMATRIEAFGRMVIYRQRYHDKRMNIILLQSLWRMHWNRKKYRKCVRQIILLQSLWRCHAHAQKYRKTRRMIITIKAFLRMAIARTSYLKMRSAACVVQNAIRTFLGRRRYIRCRHGVVKTQTLYRGYVLRKKYHQSRRQIIMIQNVYRQKKFRALAAVRRRSMARVLGVIQIYLSRLRMRKRTQALFGAANSYDLAKILRIAQEMPGMLRVRDREHEMMSIAHVAAKNGDLNLARFILEENSQLEDLVFSKDTTGSTPLHYASRLAHLDMIRLLSKVANRHYNFGAHFNYGGNRIRSASSASTASDDSRELKLRAISCASTASMTTVLSRSPSKSMNLANFNSFKSHTRTKPSASFSMQPAFQPGDHNAPKRHGRRTLVSSKTETSRRLSSSSCGLPSVLPATLQIKVYKEGYLRKISGDRRASKRYVIVDEVCLSYYKSEMDKIPLMVVELCDAMIKRMSDVDFCFKIQSPRLKSSRNIDGTLSFGADSEKVVHEWMLAIRKVHGVRVVTTNPPNHNMICIDTGLRREYVSMQNKLGFTPLHLAVQNDEDEGFEAVKACVWLIENGADPNAIDVNGDTALHYAVELERFDLVETLMKRGANSSIKNLKGLSALEIAEDEDLIKILSASYNAFGVEEFSAVSGLPLADGLEPLKLTSLTSSLLPPPERLHDSTYVSVFLGAIAVATGPIMETPHYKLYIMDCRGAVIDTAQRTPTSLIQTGGNYWWFGNTWYLQTPLEHLKDGKTLLFLCYGLLLVDVLMTNRQMYIPGCVAVVELRHRSLVTLEVEVGCWTFFHLDLSKITTAPATFEMYAPPVDPLSKILARIPGDSFLQAELNVSL</sequence>
<dbReference type="SMART" id="SM00233">
    <property type="entry name" value="PH"/>
    <property type="match status" value="1"/>
</dbReference>
<dbReference type="Pfam" id="PF00612">
    <property type="entry name" value="IQ"/>
    <property type="match status" value="5"/>
</dbReference>
<gene>
    <name evidence="12" type="ORF">CCR75_001211</name>
</gene>
<dbReference type="OrthoDB" id="6108017at2759"/>
<accession>A0A976FQL4</accession>
<dbReference type="SMART" id="SM00248">
    <property type="entry name" value="ANK"/>
    <property type="match status" value="4"/>
</dbReference>
<dbReference type="PROSITE" id="PS50096">
    <property type="entry name" value="IQ"/>
    <property type="match status" value="10"/>
</dbReference>
<evidence type="ECO:0000256" key="1">
    <source>
        <dbReference type="ARBA" id="ARBA00022741"/>
    </source>
</evidence>
<dbReference type="Gene3D" id="3.40.850.10">
    <property type="entry name" value="Kinesin motor domain"/>
    <property type="match status" value="1"/>
</dbReference>
<keyword evidence="4 7" id="KW-0505">Motor protein</keyword>
<keyword evidence="1 7" id="KW-0547">Nucleotide-binding</keyword>
<dbReference type="InterPro" id="IPR000048">
    <property type="entry name" value="IQ_motif_EF-hand-BS"/>
</dbReference>
<dbReference type="InterPro" id="IPR025939">
    <property type="entry name" value="Aida_C"/>
</dbReference>
<dbReference type="PANTHER" id="PTHR13140:SF845">
    <property type="entry name" value="MYOSIN-LIKE PROTEIN"/>
    <property type="match status" value="1"/>
</dbReference>
<dbReference type="FunFam" id="1.10.10.820:FF:000001">
    <property type="entry name" value="Myosin heavy chain"/>
    <property type="match status" value="1"/>
</dbReference>
<feature type="region of interest" description="Disordered" evidence="8">
    <location>
        <begin position="1397"/>
        <end position="1440"/>
    </location>
</feature>
<feature type="repeat" description="ANK" evidence="6">
    <location>
        <begin position="1302"/>
        <end position="1322"/>
    </location>
</feature>
<dbReference type="EMBL" id="SHOA02000001">
    <property type="protein sequence ID" value="TDH70826.1"/>
    <property type="molecule type" value="Genomic_DNA"/>
</dbReference>
<feature type="domain" description="Myosin motor" evidence="10">
    <location>
        <begin position="63"/>
        <end position="779"/>
    </location>
</feature>
<dbReference type="PROSITE" id="PS50088">
    <property type="entry name" value="ANK_REPEAT"/>
    <property type="match status" value="3"/>
</dbReference>
<keyword evidence="6" id="KW-0040">ANK repeat</keyword>
<evidence type="ECO:0000256" key="2">
    <source>
        <dbReference type="ARBA" id="ARBA00022840"/>
    </source>
</evidence>
<evidence type="ECO:0000256" key="5">
    <source>
        <dbReference type="ARBA" id="ARBA00023203"/>
    </source>
</evidence>
<feature type="repeat" description="ANK" evidence="6">
    <location>
        <begin position="1585"/>
        <end position="1623"/>
    </location>
</feature>
<dbReference type="Gene3D" id="6.20.240.20">
    <property type="match status" value="1"/>
</dbReference>
<dbReference type="Gene3D" id="1.20.120.720">
    <property type="entry name" value="Myosin VI head, motor domain, U50 subdomain"/>
    <property type="match status" value="1"/>
</dbReference>
<feature type="region of interest" description="Actin-binding" evidence="7">
    <location>
        <begin position="657"/>
        <end position="679"/>
    </location>
</feature>
<dbReference type="GeneID" id="94344986"/>
<dbReference type="Gene3D" id="1.20.5.190">
    <property type="match status" value="3"/>
</dbReference>
<dbReference type="RefSeq" id="XP_067820325.1">
    <property type="nucleotide sequence ID" value="XM_067959315.1"/>
</dbReference>
<dbReference type="Pfam" id="PF00169">
    <property type="entry name" value="PH"/>
    <property type="match status" value="1"/>
</dbReference>
<dbReference type="GO" id="GO:0016459">
    <property type="term" value="C:myosin complex"/>
    <property type="evidence" value="ECO:0007669"/>
    <property type="project" value="UniProtKB-KW"/>
</dbReference>
<keyword evidence="5 7" id="KW-0009">Actin-binding</keyword>
<evidence type="ECO:0000259" key="10">
    <source>
        <dbReference type="PROSITE" id="PS51456"/>
    </source>
</evidence>
<dbReference type="PRINTS" id="PR00193">
    <property type="entry name" value="MYOSINHEAVY"/>
</dbReference>
<dbReference type="Proteomes" id="UP000294530">
    <property type="component" value="Unassembled WGS sequence"/>
</dbReference>
<dbReference type="GO" id="GO:0051015">
    <property type="term" value="F:actin filament binding"/>
    <property type="evidence" value="ECO:0007669"/>
    <property type="project" value="TreeGrafter"/>
</dbReference>
<dbReference type="PROSITE" id="PS51911">
    <property type="entry name" value="C2_AIDA"/>
    <property type="match status" value="1"/>
</dbReference>
<dbReference type="InterPro" id="IPR002110">
    <property type="entry name" value="Ankyrin_rpt"/>
</dbReference>
<dbReference type="Gene3D" id="1.10.10.820">
    <property type="match status" value="1"/>
</dbReference>
<dbReference type="KEGG" id="blac:94344986"/>
<evidence type="ECO:0000259" key="9">
    <source>
        <dbReference type="PROSITE" id="PS50003"/>
    </source>
</evidence>
<feature type="compositionally biased region" description="Polar residues" evidence="8">
    <location>
        <begin position="1426"/>
        <end position="1440"/>
    </location>
</feature>
<protein>
    <recommendedName>
        <fullName evidence="14">Myosin</fullName>
    </recommendedName>
</protein>
<dbReference type="PANTHER" id="PTHR13140">
    <property type="entry name" value="MYOSIN"/>
    <property type="match status" value="1"/>
</dbReference>
<dbReference type="InterPro" id="IPR001849">
    <property type="entry name" value="PH_domain"/>
</dbReference>
<feature type="domain" description="PH" evidence="9">
    <location>
        <begin position="1455"/>
        <end position="1554"/>
    </location>
</feature>
<dbReference type="GO" id="GO:0016020">
    <property type="term" value="C:membrane"/>
    <property type="evidence" value="ECO:0007669"/>
    <property type="project" value="TreeGrafter"/>
</dbReference>
<dbReference type="GO" id="GO:0005737">
    <property type="term" value="C:cytoplasm"/>
    <property type="evidence" value="ECO:0007669"/>
    <property type="project" value="TreeGrafter"/>
</dbReference>
<dbReference type="InterPro" id="IPR011993">
    <property type="entry name" value="PH-like_dom_sf"/>
</dbReference>
<keyword evidence="13" id="KW-1185">Reference proteome</keyword>
<evidence type="ECO:0000259" key="11">
    <source>
        <dbReference type="PROSITE" id="PS51911"/>
    </source>
</evidence>
<dbReference type="SUPFAM" id="SSF50729">
    <property type="entry name" value="PH domain-like"/>
    <property type="match status" value="1"/>
</dbReference>
<dbReference type="Gene3D" id="2.60.40.150">
    <property type="entry name" value="C2 domain"/>
    <property type="match status" value="2"/>
</dbReference>
<dbReference type="InterPro" id="IPR001609">
    <property type="entry name" value="Myosin_head_motor_dom-like"/>
</dbReference>
<evidence type="ECO:0000256" key="8">
    <source>
        <dbReference type="SAM" id="MobiDB-lite"/>
    </source>
</evidence>
<dbReference type="SMART" id="SM00015">
    <property type="entry name" value="IQ"/>
    <property type="match status" value="14"/>
</dbReference>
<dbReference type="PROSITE" id="PS50297">
    <property type="entry name" value="ANK_REP_REGION"/>
    <property type="match status" value="3"/>
</dbReference>
<reference evidence="12 13" key="1">
    <citation type="journal article" date="2021" name="Genome Biol.">
        <title>AFLAP: assembly-free linkage analysis pipeline using k-mers from genome sequencing data.</title>
        <authorList>
            <person name="Fletcher K."/>
            <person name="Zhang L."/>
            <person name="Gil J."/>
            <person name="Han R."/>
            <person name="Cavanaugh K."/>
            <person name="Michelmore R."/>
        </authorList>
    </citation>
    <scope>NUCLEOTIDE SEQUENCE [LARGE SCALE GENOMIC DNA]</scope>
    <source>
        <strain evidence="12 13">SF5</strain>
    </source>
</reference>
<dbReference type="Gene3D" id="1.20.58.530">
    <property type="match status" value="1"/>
</dbReference>
<dbReference type="InterPro" id="IPR036961">
    <property type="entry name" value="Kinesin_motor_dom_sf"/>
</dbReference>
<dbReference type="Pfam" id="PF00063">
    <property type="entry name" value="Myosin_head"/>
    <property type="match status" value="1"/>
</dbReference>
<dbReference type="PROSITE" id="PS51456">
    <property type="entry name" value="MYOSIN_MOTOR"/>
    <property type="match status" value="1"/>
</dbReference>
<evidence type="ECO:0000313" key="12">
    <source>
        <dbReference type="EMBL" id="TDH70826.1"/>
    </source>
</evidence>
<dbReference type="GO" id="GO:0007015">
    <property type="term" value="P:actin filament organization"/>
    <property type="evidence" value="ECO:0007669"/>
    <property type="project" value="TreeGrafter"/>
</dbReference>
<proteinExistence type="inferred from homology"/>
<dbReference type="InterPro" id="IPR036770">
    <property type="entry name" value="Ankyrin_rpt-contain_sf"/>
</dbReference>
<organism evidence="12 13">
    <name type="scientific">Bremia lactucae</name>
    <name type="common">Lettuce downy mildew</name>
    <dbReference type="NCBI Taxonomy" id="4779"/>
    <lineage>
        <taxon>Eukaryota</taxon>
        <taxon>Sar</taxon>
        <taxon>Stramenopiles</taxon>
        <taxon>Oomycota</taxon>
        <taxon>Peronosporomycetes</taxon>
        <taxon>Peronosporales</taxon>
        <taxon>Peronosporaceae</taxon>
        <taxon>Bremia</taxon>
    </lineage>
</organism>
<feature type="domain" description="C2 Aida-type" evidence="11">
    <location>
        <begin position="1711"/>
        <end position="1887"/>
    </location>
</feature>
<dbReference type="Pfam" id="PF12796">
    <property type="entry name" value="Ank_2"/>
    <property type="match status" value="2"/>
</dbReference>
<dbReference type="GO" id="GO:0000146">
    <property type="term" value="F:microfilament motor activity"/>
    <property type="evidence" value="ECO:0007669"/>
    <property type="project" value="TreeGrafter"/>
</dbReference>
<dbReference type="InterPro" id="IPR027417">
    <property type="entry name" value="P-loop_NTPase"/>
</dbReference>
<evidence type="ECO:0000256" key="3">
    <source>
        <dbReference type="ARBA" id="ARBA00023123"/>
    </source>
</evidence>
<name>A0A976FQL4_BRELC</name>
<feature type="compositionally biased region" description="Polar residues" evidence="8">
    <location>
        <begin position="1397"/>
        <end position="1408"/>
    </location>
</feature>
<feature type="repeat" description="ANK" evidence="6">
    <location>
        <begin position="1624"/>
        <end position="1656"/>
    </location>
</feature>
<keyword evidence="3 7" id="KW-0518">Myosin</keyword>
<evidence type="ECO:0000313" key="13">
    <source>
        <dbReference type="Proteomes" id="UP000294530"/>
    </source>
</evidence>
<comment type="similarity">
    <text evidence="7">Belongs to the TRAFAC class myosin-kinesin ATPase superfamily. Myosin family.</text>
</comment>
<evidence type="ECO:0000256" key="4">
    <source>
        <dbReference type="ARBA" id="ARBA00023175"/>
    </source>
</evidence>
<evidence type="ECO:0008006" key="14">
    <source>
        <dbReference type="Google" id="ProtNLM"/>
    </source>
</evidence>
<dbReference type="InterPro" id="IPR035892">
    <property type="entry name" value="C2_domain_sf"/>
</dbReference>
<dbReference type="Gene3D" id="2.30.29.30">
    <property type="entry name" value="Pleckstrin-homology domain (PH domain)/Phosphotyrosine-binding domain (PTB)"/>
    <property type="match status" value="1"/>
</dbReference>
<keyword evidence="2 7" id="KW-0067">ATP-binding</keyword>
<dbReference type="SUPFAM" id="SSF52540">
    <property type="entry name" value="P-loop containing nucleoside triphosphate hydrolases"/>
    <property type="match status" value="3"/>
</dbReference>